<dbReference type="EMBL" id="UYRT01033286">
    <property type="protein sequence ID" value="VDK76552.1"/>
    <property type="molecule type" value="Genomic_DNA"/>
</dbReference>
<sequence length="99" mass="11327">MFAIAYDGAHQMYTPNSIDFPEGRPSIRLESDVSLAKDSRERTRCAVSLQRVGPVVVEMQRTRTINLDERVLTPIQIIDILFRQSLTCPYIQYVSTSHI</sequence>
<evidence type="ECO:0000313" key="1">
    <source>
        <dbReference type="EMBL" id="VDK76552.1"/>
    </source>
</evidence>
<organism evidence="3">
    <name type="scientific">Gongylonema pulchrum</name>
    <dbReference type="NCBI Taxonomy" id="637853"/>
    <lineage>
        <taxon>Eukaryota</taxon>
        <taxon>Metazoa</taxon>
        <taxon>Ecdysozoa</taxon>
        <taxon>Nematoda</taxon>
        <taxon>Chromadorea</taxon>
        <taxon>Rhabditida</taxon>
        <taxon>Spirurina</taxon>
        <taxon>Spiruromorpha</taxon>
        <taxon>Spiruroidea</taxon>
        <taxon>Gongylonematidae</taxon>
        <taxon>Gongylonema</taxon>
    </lineage>
</organism>
<evidence type="ECO:0000313" key="3">
    <source>
        <dbReference type="WBParaSite" id="GPUH_0000973901-mRNA-1"/>
    </source>
</evidence>
<proteinExistence type="predicted"/>
<dbReference type="WBParaSite" id="GPUH_0000973901-mRNA-1">
    <property type="protein sequence ID" value="GPUH_0000973901-mRNA-1"/>
    <property type="gene ID" value="GPUH_0000973901"/>
</dbReference>
<reference evidence="1 2" key="2">
    <citation type="submission" date="2018-11" db="EMBL/GenBank/DDBJ databases">
        <authorList>
            <consortium name="Pathogen Informatics"/>
        </authorList>
    </citation>
    <scope>NUCLEOTIDE SEQUENCE [LARGE SCALE GENOMIC DNA]</scope>
</reference>
<keyword evidence="2" id="KW-1185">Reference proteome</keyword>
<accession>A0A183DLY7</accession>
<evidence type="ECO:0000313" key="2">
    <source>
        <dbReference type="Proteomes" id="UP000271098"/>
    </source>
</evidence>
<name>A0A183DLY7_9BILA</name>
<dbReference type="AlphaFoldDB" id="A0A183DLY7"/>
<gene>
    <name evidence="1" type="ORF">GPUH_LOCUS9730</name>
</gene>
<protein>
    <submittedName>
        <fullName evidence="1 3">Uncharacterized protein</fullName>
    </submittedName>
</protein>
<dbReference type="OrthoDB" id="5971213at2759"/>
<reference evidence="3" key="1">
    <citation type="submission" date="2016-06" db="UniProtKB">
        <authorList>
            <consortium name="WormBaseParasite"/>
        </authorList>
    </citation>
    <scope>IDENTIFICATION</scope>
</reference>
<dbReference type="Proteomes" id="UP000271098">
    <property type="component" value="Unassembled WGS sequence"/>
</dbReference>